<dbReference type="Proteomes" id="UP000001362">
    <property type="component" value="Chromosome"/>
</dbReference>
<name>B7J8Q5_ACIF2</name>
<proteinExistence type="predicted"/>
<accession>B7J8Q5</accession>
<dbReference type="HOGENOM" id="CLU_3245785_0_0_6"/>
<dbReference type="EMBL" id="CP001219">
    <property type="protein sequence ID" value="ACK80031.1"/>
    <property type="molecule type" value="Genomic_DNA"/>
</dbReference>
<sequence>MPRKRRQGGAFLLSVKRTQPDFDMAWPSPTIVCETALVCASR</sequence>
<dbReference type="AlphaFoldDB" id="B7J8Q5"/>
<dbReference type="PaxDb" id="243159-AFE_1224"/>
<reference evidence="1 2" key="1">
    <citation type="journal article" date="2008" name="BMC Genomics">
        <title>Acidithiobacillus ferrooxidans metabolism: from genome sequence to industrial applications.</title>
        <authorList>
            <person name="Valdes J."/>
            <person name="Pedroso I."/>
            <person name="Quatrini R."/>
            <person name="Dodson R.J."/>
            <person name="Tettelin H."/>
            <person name="Blake R.II."/>
            <person name="Eisen J.A."/>
            <person name="Holmes D.S."/>
        </authorList>
    </citation>
    <scope>NUCLEOTIDE SEQUENCE [LARGE SCALE GENOMIC DNA]</scope>
    <source>
        <strain evidence="2">ATCC 23270 / DSM 14882 / CIP 104768 / NCIMB 8455</strain>
    </source>
</reference>
<protein>
    <submittedName>
        <fullName evidence="1">Uncharacterized protein</fullName>
    </submittedName>
</protein>
<dbReference type="KEGG" id="afr:AFE_1224"/>
<gene>
    <name evidence="1" type="ordered locus">AFE_1224</name>
</gene>
<organism evidence="1 2">
    <name type="scientific">Acidithiobacillus ferrooxidans (strain ATCC 23270 / DSM 14882 / CIP 104768 / NCIMB 8455)</name>
    <name type="common">Ferrobacillus ferrooxidans (strain ATCC 23270)</name>
    <dbReference type="NCBI Taxonomy" id="243159"/>
    <lineage>
        <taxon>Bacteria</taxon>
        <taxon>Pseudomonadati</taxon>
        <taxon>Pseudomonadota</taxon>
        <taxon>Acidithiobacillia</taxon>
        <taxon>Acidithiobacillales</taxon>
        <taxon>Acidithiobacillaceae</taxon>
        <taxon>Acidithiobacillus</taxon>
    </lineage>
</organism>
<evidence type="ECO:0000313" key="2">
    <source>
        <dbReference type="Proteomes" id="UP000001362"/>
    </source>
</evidence>
<keyword evidence="2" id="KW-1185">Reference proteome</keyword>
<evidence type="ECO:0000313" key="1">
    <source>
        <dbReference type="EMBL" id="ACK80031.1"/>
    </source>
</evidence>